<gene>
    <name evidence="1" type="ORF">Goklo_024299</name>
</gene>
<evidence type="ECO:0000313" key="2">
    <source>
        <dbReference type="Proteomes" id="UP000593573"/>
    </source>
</evidence>
<name>A0A7J8W3C2_9ROSI</name>
<organism evidence="1 2">
    <name type="scientific">Gossypium klotzschianum</name>
    <dbReference type="NCBI Taxonomy" id="34286"/>
    <lineage>
        <taxon>Eukaryota</taxon>
        <taxon>Viridiplantae</taxon>
        <taxon>Streptophyta</taxon>
        <taxon>Embryophyta</taxon>
        <taxon>Tracheophyta</taxon>
        <taxon>Spermatophyta</taxon>
        <taxon>Magnoliopsida</taxon>
        <taxon>eudicotyledons</taxon>
        <taxon>Gunneridae</taxon>
        <taxon>Pentapetalae</taxon>
        <taxon>rosids</taxon>
        <taxon>malvids</taxon>
        <taxon>Malvales</taxon>
        <taxon>Malvaceae</taxon>
        <taxon>Malvoideae</taxon>
        <taxon>Gossypium</taxon>
    </lineage>
</organism>
<protein>
    <submittedName>
        <fullName evidence="1">Uncharacterized protein</fullName>
    </submittedName>
</protein>
<dbReference type="EMBL" id="JABFAB010018206">
    <property type="protein sequence ID" value="MBA0669380.1"/>
    <property type="molecule type" value="Genomic_DNA"/>
</dbReference>
<reference evidence="1 2" key="1">
    <citation type="journal article" date="2019" name="Genome Biol. Evol.">
        <title>Insights into the evolution of the New World diploid cottons (Gossypium, subgenus Houzingenia) based on genome sequencing.</title>
        <authorList>
            <person name="Grover C.E."/>
            <person name="Arick M.A. 2nd"/>
            <person name="Thrash A."/>
            <person name="Conover J.L."/>
            <person name="Sanders W.S."/>
            <person name="Peterson D.G."/>
            <person name="Frelichowski J.E."/>
            <person name="Scheffler J.A."/>
            <person name="Scheffler B.E."/>
            <person name="Wendel J.F."/>
        </authorList>
    </citation>
    <scope>NUCLEOTIDE SEQUENCE [LARGE SCALE GENOMIC DNA]</scope>
    <source>
        <strain evidence="1">57</strain>
        <tissue evidence="1">Leaf</tissue>
    </source>
</reference>
<sequence>MRFYTDVKNLTKSLYSRFGELLDTTLYLY</sequence>
<dbReference type="OrthoDB" id="979227at2759"/>
<proteinExistence type="predicted"/>
<keyword evidence="2" id="KW-1185">Reference proteome</keyword>
<dbReference type="Proteomes" id="UP000593573">
    <property type="component" value="Unassembled WGS sequence"/>
</dbReference>
<dbReference type="AlphaFoldDB" id="A0A7J8W3C2"/>
<accession>A0A7J8W3C2</accession>
<comment type="caution">
    <text evidence="1">The sequence shown here is derived from an EMBL/GenBank/DDBJ whole genome shotgun (WGS) entry which is preliminary data.</text>
</comment>
<evidence type="ECO:0000313" key="1">
    <source>
        <dbReference type="EMBL" id="MBA0669380.1"/>
    </source>
</evidence>